<dbReference type="Proteomes" id="UP000033699">
    <property type="component" value="Unassembled WGS sequence"/>
</dbReference>
<comment type="caution">
    <text evidence="2">The sequence shown here is derived from an EMBL/GenBank/DDBJ whole genome shotgun (WGS) entry which is preliminary data.</text>
</comment>
<evidence type="ECO:0000259" key="1">
    <source>
        <dbReference type="Pfam" id="PF00542"/>
    </source>
</evidence>
<sequence length="83" mass="9031">MEGEYFALVCDGVPILVVLTDTGPNLLEAVKVVSRHTGLSLWHSKLLLGDLPATLLDDVTGDRAERLITDLRTVGAAAEIRYR</sequence>
<evidence type="ECO:0000313" key="3">
    <source>
        <dbReference type="Proteomes" id="UP000033699"/>
    </source>
</evidence>
<dbReference type="PATRIC" id="fig|359131.3.peg.63"/>
<dbReference type="GO" id="GO:0006412">
    <property type="term" value="P:translation"/>
    <property type="evidence" value="ECO:0007669"/>
    <property type="project" value="InterPro"/>
</dbReference>
<gene>
    <name evidence="2" type="ORF">VM95_00295</name>
</gene>
<feature type="domain" description="Large ribosomal subunit protein bL12 C-terminal" evidence="1">
    <location>
        <begin position="17"/>
        <end position="80"/>
    </location>
</feature>
<proteinExistence type="predicted"/>
<dbReference type="SUPFAM" id="SSF54736">
    <property type="entry name" value="ClpS-like"/>
    <property type="match status" value="1"/>
</dbReference>
<protein>
    <recommendedName>
        <fullName evidence="1">Large ribosomal subunit protein bL12 C-terminal domain-containing protein</fullName>
    </recommendedName>
</protein>
<dbReference type="InterPro" id="IPR014719">
    <property type="entry name" value="Ribosomal_bL12_C/ClpS-like"/>
</dbReference>
<evidence type="ECO:0000313" key="2">
    <source>
        <dbReference type="EMBL" id="KJS63745.1"/>
    </source>
</evidence>
<keyword evidence="3" id="KW-1185">Reference proteome</keyword>
<dbReference type="OrthoDB" id="3872576at2"/>
<dbReference type="Pfam" id="PF00542">
    <property type="entry name" value="Ribosomal_L12"/>
    <property type="match status" value="1"/>
</dbReference>
<dbReference type="Gene3D" id="3.30.1390.10">
    <property type="match status" value="1"/>
</dbReference>
<dbReference type="AlphaFoldDB" id="A0A0F2TN70"/>
<accession>A0A0F2TN70</accession>
<name>A0A0F2TN70_STRR3</name>
<reference evidence="2 3" key="1">
    <citation type="submission" date="2015-02" db="EMBL/GenBank/DDBJ databases">
        <authorList>
            <person name="Ju K.-S."/>
            <person name="Doroghazi J.R."/>
            <person name="Metcalf W."/>
        </authorList>
    </citation>
    <scope>NUCLEOTIDE SEQUENCE [LARGE SCALE GENOMIC DNA]</scope>
    <source>
        <strain evidence="2 3">ATCC 31215</strain>
    </source>
</reference>
<dbReference type="InterPro" id="IPR013823">
    <property type="entry name" value="Ribosomal_bL12_C"/>
</dbReference>
<organism evidence="2 3">
    <name type="scientific">Streptomyces rubellomurinus (strain ATCC 31215)</name>
    <dbReference type="NCBI Taxonomy" id="359131"/>
    <lineage>
        <taxon>Bacteria</taxon>
        <taxon>Bacillati</taxon>
        <taxon>Actinomycetota</taxon>
        <taxon>Actinomycetes</taxon>
        <taxon>Kitasatosporales</taxon>
        <taxon>Streptomycetaceae</taxon>
        <taxon>Streptomyces</taxon>
    </lineage>
</organism>
<dbReference type="GO" id="GO:0003735">
    <property type="term" value="F:structural constituent of ribosome"/>
    <property type="evidence" value="ECO:0007669"/>
    <property type="project" value="InterPro"/>
</dbReference>
<dbReference type="EMBL" id="JZKH01000001">
    <property type="protein sequence ID" value="KJS63745.1"/>
    <property type="molecule type" value="Genomic_DNA"/>
</dbReference>
<dbReference type="RefSeq" id="WP_045691868.1">
    <property type="nucleotide sequence ID" value="NZ_JZKH01000001.1"/>
</dbReference>